<reference evidence="1" key="1">
    <citation type="submission" date="2023-04" db="EMBL/GenBank/DDBJ databases">
        <title>Draft Genome sequencing of Naganishia species isolated from polar environments using Oxford Nanopore Technology.</title>
        <authorList>
            <person name="Leo P."/>
            <person name="Venkateswaran K."/>
        </authorList>
    </citation>
    <scope>NUCLEOTIDE SEQUENCE</scope>
    <source>
        <strain evidence="1">DBVPG 5303</strain>
    </source>
</reference>
<accession>A0ACC2X352</accession>
<organism evidence="1 2">
    <name type="scientific">Naganishia onofrii</name>
    <dbReference type="NCBI Taxonomy" id="1851511"/>
    <lineage>
        <taxon>Eukaryota</taxon>
        <taxon>Fungi</taxon>
        <taxon>Dikarya</taxon>
        <taxon>Basidiomycota</taxon>
        <taxon>Agaricomycotina</taxon>
        <taxon>Tremellomycetes</taxon>
        <taxon>Filobasidiales</taxon>
        <taxon>Filobasidiaceae</taxon>
        <taxon>Naganishia</taxon>
    </lineage>
</organism>
<dbReference type="EMBL" id="JASBWV010000028">
    <property type="protein sequence ID" value="KAJ9118479.1"/>
    <property type="molecule type" value="Genomic_DNA"/>
</dbReference>
<sequence>MDRLPTDSSLPLQKPDNWPKWRTVALLACLTLFTIPYLGESVSEVGTANWIQSGIGGGHPSAAVCPAQPKALVPKMEFKYDDEYKRHSAGLLSAAVQIPTVSFDDMGKPQEDARWKPFFEFKDWLTKTFPLVHEKANVEYVNTLGIVLTLKGSDQSLKPLVLMSHYDVVPAPANTADRWTHPAFSGYYDGEYVWGRGAADDKTLLVAQYEALTRLLENGFSPRRSVIFAHGFDEEEVGARQGAGQIGPFLEERYGKDGVLLVIDEGTGTSDDVWGAAFAMPANAEKGYLDVKVIVGTPGGHSSVPPDHTGIGIMSQIIRSIEDHPFEPTLSASSPHLGLLACGAEHAPKFPKQYKKLLKSPKKWDRLASLWAKESLAQKALLSTTQAIDIINGGVKINALPERVEMMMNLRIDFASSINETQAHLAHAISLVAKKHNMTFAAFPTKEKAAGELGARYVVAEVFGIPLEPAPYTAEEGGVFDMFAGTIKAVLPGPNGEERTVSPYSSTGNTAPMGGGMSGAVRTLLFHCQLPTHRQSAYHPPMNSN</sequence>
<comment type="caution">
    <text evidence="1">The sequence shown here is derived from an EMBL/GenBank/DDBJ whole genome shotgun (WGS) entry which is preliminary data.</text>
</comment>
<evidence type="ECO:0000313" key="2">
    <source>
        <dbReference type="Proteomes" id="UP001234202"/>
    </source>
</evidence>
<keyword evidence="2" id="KW-1185">Reference proteome</keyword>
<dbReference type="Proteomes" id="UP001234202">
    <property type="component" value="Unassembled WGS sequence"/>
</dbReference>
<protein>
    <submittedName>
        <fullName evidence="1">Uncharacterized protein</fullName>
    </submittedName>
</protein>
<gene>
    <name evidence="1" type="ORF">QFC24_006127</name>
</gene>
<proteinExistence type="predicted"/>
<evidence type="ECO:0000313" key="1">
    <source>
        <dbReference type="EMBL" id="KAJ9118479.1"/>
    </source>
</evidence>
<name>A0ACC2X352_9TREE</name>